<name>A0AAV4DXG1_9GAST</name>
<dbReference type="AlphaFoldDB" id="A0AAV4DXG1"/>
<evidence type="ECO:0000313" key="1">
    <source>
        <dbReference type="EMBL" id="GFO49007.1"/>
    </source>
</evidence>
<dbReference type="EMBL" id="BLXT01008455">
    <property type="protein sequence ID" value="GFO49007.1"/>
    <property type="molecule type" value="Genomic_DNA"/>
</dbReference>
<evidence type="ECO:0000313" key="2">
    <source>
        <dbReference type="Proteomes" id="UP000735302"/>
    </source>
</evidence>
<reference evidence="1 2" key="1">
    <citation type="journal article" date="2021" name="Elife">
        <title>Chloroplast acquisition without the gene transfer in kleptoplastic sea slugs, Plakobranchus ocellatus.</title>
        <authorList>
            <person name="Maeda T."/>
            <person name="Takahashi S."/>
            <person name="Yoshida T."/>
            <person name="Shimamura S."/>
            <person name="Takaki Y."/>
            <person name="Nagai Y."/>
            <person name="Toyoda A."/>
            <person name="Suzuki Y."/>
            <person name="Arimoto A."/>
            <person name="Ishii H."/>
            <person name="Satoh N."/>
            <person name="Nishiyama T."/>
            <person name="Hasebe M."/>
            <person name="Maruyama T."/>
            <person name="Minagawa J."/>
            <person name="Obokata J."/>
            <person name="Shigenobu S."/>
        </authorList>
    </citation>
    <scope>NUCLEOTIDE SEQUENCE [LARGE SCALE GENOMIC DNA]</scope>
</reference>
<dbReference type="Proteomes" id="UP000735302">
    <property type="component" value="Unassembled WGS sequence"/>
</dbReference>
<organism evidence="1 2">
    <name type="scientific">Plakobranchus ocellatus</name>
    <dbReference type="NCBI Taxonomy" id="259542"/>
    <lineage>
        <taxon>Eukaryota</taxon>
        <taxon>Metazoa</taxon>
        <taxon>Spiralia</taxon>
        <taxon>Lophotrochozoa</taxon>
        <taxon>Mollusca</taxon>
        <taxon>Gastropoda</taxon>
        <taxon>Heterobranchia</taxon>
        <taxon>Euthyneura</taxon>
        <taxon>Panpulmonata</taxon>
        <taxon>Sacoglossa</taxon>
        <taxon>Placobranchoidea</taxon>
        <taxon>Plakobranchidae</taxon>
        <taxon>Plakobranchus</taxon>
    </lineage>
</organism>
<gene>
    <name evidence="1" type="ORF">PoB_007551200</name>
</gene>
<sequence length="114" mass="13088">MQINPSKPAFSTFSFKNPVLKKDLSIRNERESLKKRIISLSTFACGDFVSEITPRMWLIVCENAPRAYRSKQEQTTGHPYCLSTVWGKKESVPHVIIECQEMAIDDLQDELRSP</sequence>
<accession>A0AAV4DXG1</accession>
<keyword evidence="2" id="KW-1185">Reference proteome</keyword>
<comment type="caution">
    <text evidence="1">The sequence shown here is derived from an EMBL/GenBank/DDBJ whole genome shotgun (WGS) entry which is preliminary data.</text>
</comment>
<proteinExistence type="predicted"/>
<protein>
    <submittedName>
        <fullName evidence="1">Uncharacterized protein</fullName>
    </submittedName>
</protein>